<dbReference type="Proteomes" id="UP000580250">
    <property type="component" value="Unassembled WGS sequence"/>
</dbReference>
<accession>A0A6V7VYF2</accession>
<comment type="caution">
    <text evidence="2">The sequence shown here is derived from an EMBL/GenBank/DDBJ whole genome shotgun (WGS) entry which is preliminary data.</text>
</comment>
<evidence type="ECO:0000256" key="1">
    <source>
        <dbReference type="SAM" id="SignalP"/>
    </source>
</evidence>
<sequence length="47" mass="5494">MKHLWHFLITFLTKIRALGIQNCVRISAKVCCIPECWAVVDVYLVNF</sequence>
<proteinExistence type="predicted"/>
<dbReference type="EMBL" id="CAJEWN010000354">
    <property type="protein sequence ID" value="CAD2179839.1"/>
    <property type="molecule type" value="Genomic_DNA"/>
</dbReference>
<protein>
    <submittedName>
        <fullName evidence="2">Uncharacterized protein</fullName>
    </submittedName>
</protein>
<feature type="signal peptide" evidence="1">
    <location>
        <begin position="1"/>
        <end position="17"/>
    </location>
</feature>
<gene>
    <name evidence="2" type="ORF">MENT_LOCUS31873</name>
</gene>
<keyword evidence="1" id="KW-0732">Signal</keyword>
<dbReference type="AlphaFoldDB" id="A0A6V7VYF2"/>
<feature type="chain" id="PRO_5028302750" evidence="1">
    <location>
        <begin position="18"/>
        <end position="47"/>
    </location>
</feature>
<organism evidence="2 3">
    <name type="scientific">Meloidogyne enterolobii</name>
    <name type="common">Root-knot nematode worm</name>
    <name type="synonym">Meloidogyne mayaguensis</name>
    <dbReference type="NCBI Taxonomy" id="390850"/>
    <lineage>
        <taxon>Eukaryota</taxon>
        <taxon>Metazoa</taxon>
        <taxon>Ecdysozoa</taxon>
        <taxon>Nematoda</taxon>
        <taxon>Chromadorea</taxon>
        <taxon>Rhabditida</taxon>
        <taxon>Tylenchina</taxon>
        <taxon>Tylenchomorpha</taxon>
        <taxon>Tylenchoidea</taxon>
        <taxon>Meloidogynidae</taxon>
        <taxon>Meloidogyninae</taxon>
        <taxon>Meloidogyne</taxon>
    </lineage>
</organism>
<evidence type="ECO:0000313" key="3">
    <source>
        <dbReference type="Proteomes" id="UP000580250"/>
    </source>
</evidence>
<name>A0A6V7VYF2_MELEN</name>
<reference evidence="2 3" key="1">
    <citation type="submission" date="2020-08" db="EMBL/GenBank/DDBJ databases">
        <authorList>
            <person name="Koutsovoulos G."/>
            <person name="Danchin GJ E."/>
        </authorList>
    </citation>
    <scope>NUCLEOTIDE SEQUENCE [LARGE SCALE GENOMIC DNA]</scope>
</reference>
<evidence type="ECO:0000313" key="2">
    <source>
        <dbReference type="EMBL" id="CAD2179839.1"/>
    </source>
</evidence>